<dbReference type="EMBL" id="AKHW03000533">
    <property type="protein sequence ID" value="KYO46006.1"/>
    <property type="molecule type" value="Genomic_DNA"/>
</dbReference>
<evidence type="ECO:0000313" key="3">
    <source>
        <dbReference type="Proteomes" id="UP000050525"/>
    </source>
</evidence>
<evidence type="ECO:0000313" key="2">
    <source>
        <dbReference type="EMBL" id="KYO46006.1"/>
    </source>
</evidence>
<feature type="compositionally biased region" description="Basic and acidic residues" evidence="1">
    <location>
        <begin position="81"/>
        <end position="112"/>
    </location>
</feature>
<dbReference type="Proteomes" id="UP000050525">
    <property type="component" value="Unassembled WGS sequence"/>
</dbReference>
<proteinExistence type="predicted"/>
<sequence length="133" mass="15395">MMRRLYSSPEEREEQSQWDAAMSWKHGKSGAAARKNAAAKNEEEKGQQAKEVPGLAPALAWTRFTLACQCRFAVWACKERIETPPDQRREGPETYRDRNGPTGDLRKEREMDAWTVVDTNEREGRIHQKTRFT</sequence>
<comment type="caution">
    <text evidence="2">The sequence shown here is derived from an EMBL/GenBank/DDBJ whole genome shotgun (WGS) entry which is preliminary data.</text>
</comment>
<gene>
    <name evidence="2" type="ORF">Y1Q_0021597</name>
</gene>
<keyword evidence="3" id="KW-1185">Reference proteome</keyword>
<protein>
    <submittedName>
        <fullName evidence="2">Uncharacterized protein</fullName>
    </submittedName>
</protein>
<evidence type="ECO:0000256" key="1">
    <source>
        <dbReference type="SAM" id="MobiDB-lite"/>
    </source>
</evidence>
<feature type="region of interest" description="Disordered" evidence="1">
    <location>
        <begin position="1"/>
        <end position="54"/>
    </location>
</feature>
<accession>A0A151PA99</accession>
<reference evidence="2 3" key="1">
    <citation type="journal article" date="2012" name="Genome Biol.">
        <title>Sequencing three crocodilian genomes to illuminate the evolution of archosaurs and amniotes.</title>
        <authorList>
            <person name="St John J.A."/>
            <person name="Braun E.L."/>
            <person name="Isberg S.R."/>
            <person name="Miles L.G."/>
            <person name="Chong A.Y."/>
            <person name="Gongora J."/>
            <person name="Dalzell P."/>
            <person name="Moran C."/>
            <person name="Bed'hom B."/>
            <person name="Abzhanov A."/>
            <person name="Burgess S.C."/>
            <person name="Cooksey A.M."/>
            <person name="Castoe T.A."/>
            <person name="Crawford N.G."/>
            <person name="Densmore L.D."/>
            <person name="Drew J.C."/>
            <person name="Edwards S.V."/>
            <person name="Faircloth B.C."/>
            <person name="Fujita M.K."/>
            <person name="Greenwold M.J."/>
            <person name="Hoffmann F.G."/>
            <person name="Howard J.M."/>
            <person name="Iguchi T."/>
            <person name="Janes D.E."/>
            <person name="Khan S.Y."/>
            <person name="Kohno S."/>
            <person name="de Koning A.J."/>
            <person name="Lance S.L."/>
            <person name="McCarthy F.M."/>
            <person name="McCormack J.E."/>
            <person name="Merchant M.E."/>
            <person name="Peterson D.G."/>
            <person name="Pollock D.D."/>
            <person name="Pourmand N."/>
            <person name="Raney B.J."/>
            <person name="Roessler K.A."/>
            <person name="Sanford J.R."/>
            <person name="Sawyer R.H."/>
            <person name="Schmidt C.J."/>
            <person name="Triplett E.W."/>
            <person name="Tuberville T.D."/>
            <person name="Venegas-Anaya M."/>
            <person name="Howard J.T."/>
            <person name="Jarvis E.D."/>
            <person name="Guillette L.J.Jr."/>
            <person name="Glenn T.C."/>
            <person name="Green R.E."/>
            <person name="Ray D.A."/>
        </authorList>
    </citation>
    <scope>NUCLEOTIDE SEQUENCE [LARGE SCALE GENOMIC DNA]</scope>
    <source>
        <strain evidence="2">KSC_2009_1</strain>
    </source>
</reference>
<feature type="region of interest" description="Disordered" evidence="1">
    <location>
        <begin position="81"/>
        <end position="114"/>
    </location>
</feature>
<feature type="compositionally biased region" description="Low complexity" evidence="1">
    <location>
        <begin position="30"/>
        <end position="39"/>
    </location>
</feature>
<name>A0A151PA99_ALLMI</name>
<dbReference type="AlphaFoldDB" id="A0A151PA99"/>
<organism evidence="2 3">
    <name type="scientific">Alligator mississippiensis</name>
    <name type="common">American alligator</name>
    <dbReference type="NCBI Taxonomy" id="8496"/>
    <lineage>
        <taxon>Eukaryota</taxon>
        <taxon>Metazoa</taxon>
        <taxon>Chordata</taxon>
        <taxon>Craniata</taxon>
        <taxon>Vertebrata</taxon>
        <taxon>Euteleostomi</taxon>
        <taxon>Archelosauria</taxon>
        <taxon>Archosauria</taxon>
        <taxon>Crocodylia</taxon>
        <taxon>Alligatoridae</taxon>
        <taxon>Alligatorinae</taxon>
        <taxon>Alligator</taxon>
    </lineage>
</organism>